<keyword evidence="5 6" id="KW-0413">Isomerase</keyword>
<name>A0ABY8CYC8_9HYPH</name>
<comment type="function">
    <text evidence="2 5">Catalyzes the epimerization of the C3' and C5'positions of dTDP-6-deoxy-D-xylo-4-hexulose, forming dTDP-6-deoxy-L-lyxo-4-hexulose.</text>
</comment>
<dbReference type="SUPFAM" id="SSF51182">
    <property type="entry name" value="RmlC-like cupins"/>
    <property type="match status" value="1"/>
</dbReference>
<dbReference type="InterPro" id="IPR000888">
    <property type="entry name" value="RmlC-like"/>
</dbReference>
<evidence type="ECO:0000256" key="3">
    <source>
        <dbReference type="ARBA" id="ARBA00012098"/>
    </source>
</evidence>
<protein>
    <recommendedName>
        <fullName evidence="4 5">dTDP-4-dehydrorhamnose 3,5-epimerase</fullName>
        <ecNumber evidence="3 5">5.1.3.13</ecNumber>
    </recommendedName>
    <alternativeName>
        <fullName evidence="5">Thymidine diphospho-4-keto-rhamnose 3,5-epimerase</fullName>
    </alternativeName>
</protein>
<dbReference type="GO" id="GO:0008830">
    <property type="term" value="F:dTDP-4-dehydrorhamnose 3,5-epimerase activity"/>
    <property type="evidence" value="ECO:0007669"/>
    <property type="project" value="UniProtKB-EC"/>
</dbReference>
<dbReference type="InterPro" id="IPR011051">
    <property type="entry name" value="RmlC_Cupin_sf"/>
</dbReference>
<proteinExistence type="inferred from homology"/>
<evidence type="ECO:0000256" key="5">
    <source>
        <dbReference type="RuleBase" id="RU364069"/>
    </source>
</evidence>
<accession>A0ABY8CYC8</accession>
<organism evidence="6 7">
    <name type="scientific">Sinorhizobium numidicum</name>
    <dbReference type="NCBI Taxonomy" id="680248"/>
    <lineage>
        <taxon>Bacteria</taxon>
        <taxon>Pseudomonadati</taxon>
        <taxon>Pseudomonadota</taxon>
        <taxon>Alphaproteobacteria</taxon>
        <taxon>Hyphomicrobiales</taxon>
        <taxon>Rhizobiaceae</taxon>
        <taxon>Sinorhizobium/Ensifer group</taxon>
        <taxon>Sinorhizobium</taxon>
    </lineage>
</organism>
<dbReference type="EC" id="5.1.3.13" evidence="3 5"/>
<reference evidence="6 7" key="1">
    <citation type="submission" date="2023-03" db="EMBL/GenBank/DDBJ databases">
        <authorList>
            <person name="Kaur S."/>
            <person name="Espinosa-Saiz D."/>
            <person name="Velazquez E."/>
            <person name="Menendez E."/>
            <person name="diCenzo G.C."/>
        </authorList>
    </citation>
    <scope>NUCLEOTIDE SEQUENCE [LARGE SCALE GENOMIC DNA]</scope>
    <source>
        <strain evidence="6 7">LMG 27395</strain>
    </source>
</reference>
<comment type="similarity">
    <text evidence="5">Belongs to the dTDP-4-dehydrorhamnose 3,5-epimerase family.</text>
</comment>
<comment type="subunit">
    <text evidence="5">Homodimer.</text>
</comment>
<sequence length="188" mass="20830">MQFEPTEIPTVFLVHTRKFCDARGFFIESFRQSLFDEAIGHYSFVQDNHSLSKDVGVVRGLHFQLAPAAQGKLVRCIAGAILDVAVDIRRGSPTFGTQVARELSAANGSQLWVPPGFAHGFCTLEPNTEVVYKVTNYYSSAHDRGLLWNDPALNIAWPVSASAAILSEKDKMHPRLSELEDAFTYGEI</sequence>
<dbReference type="PANTHER" id="PTHR21047:SF2">
    <property type="entry name" value="THYMIDINE DIPHOSPHO-4-KETO-RHAMNOSE 3,5-EPIMERASE"/>
    <property type="match status" value="1"/>
</dbReference>
<comment type="catalytic activity">
    <reaction evidence="1 5">
        <text>dTDP-4-dehydro-6-deoxy-alpha-D-glucose = dTDP-4-dehydro-beta-L-rhamnose</text>
        <dbReference type="Rhea" id="RHEA:16969"/>
        <dbReference type="ChEBI" id="CHEBI:57649"/>
        <dbReference type="ChEBI" id="CHEBI:62830"/>
        <dbReference type="EC" id="5.1.3.13"/>
    </reaction>
</comment>
<dbReference type="PANTHER" id="PTHR21047">
    <property type="entry name" value="DTDP-6-DEOXY-D-GLUCOSE-3,5 EPIMERASE"/>
    <property type="match status" value="1"/>
</dbReference>
<evidence type="ECO:0000313" key="6">
    <source>
        <dbReference type="EMBL" id="WEX81748.1"/>
    </source>
</evidence>
<dbReference type="CDD" id="cd00438">
    <property type="entry name" value="cupin_RmlC"/>
    <property type="match status" value="1"/>
</dbReference>
<evidence type="ECO:0000256" key="2">
    <source>
        <dbReference type="ARBA" id="ARBA00001997"/>
    </source>
</evidence>
<gene>
    <name evidence="6" type="primary">rfbC</name>
    <name evidence="6" type="ORF">PYH38_000467</name>
</gene>
<dbReference type="NCBIfam" id="TIGR01221">
    <property type="entry name" value="rmlC"/>
    <property type="match status" value="1"/>
</dbReference>
<evidence type="ECO:0000313" key="7">
    <source>
        <dbReference type="Proteomes" id="UP001235547"/>
    </source>
</evidence>
<dbReference type="EMBL" id="CP120370">
    <property type="protein sequence ID" value="WEX81748.1"/>
    <property type="molecule type" value="Genomic_DNA"/>
</dbReference>
<dbReference type="Proteomes" id="UP001235547">
    <property type="component" value="Chromosome 2"/>
</dbReference>
<keyword evidence="7" id="KW-1185">Reference proteome</keyword>
<dbReference type="Gene3D" id="2.60.120.10">
    <property type="entry name" value="Jelly Rolls"/>
    <property type="match status" value="1"/>
</dbReference>
<evidence type="ECO:0000256" key="4">
    <source>
        <dbReference type="ARBA" id="ARBA00019595"/>
    </source>
</evidence>
<dbReference type="InterPro" id="IPR014710">
    <property type="entry name" value="RmlC-like_jellyroll"/>
</dbReference>
<comment type="pathway">
    <text evidence="5">Carbohydrate biosynthesis; dTDP-L-rhamnose biosynthesis.</text>
</comment>
<evidence type="ECO:0000256" key="1">
    <source>
        <dbReference type="ARBA" id="ARBA00001298"/>
    </source>
</evidence>
<dbReference type="Pfam" id="PF00908">
    <property type="entry name" value="dTDP_sugar_isom"/>
    <property type="match status" value="1"/>
</dbReference>